<keyword evidence="1" id="KW-0812">Transmembrane</keyword>
<dbReference type="AlphaFoldDB" id="A0A1F8ATM0"/>
<dbReference type="Proteomes" id="UP000178603">
    <property type="component" value="Unassembled WGS sequence"/>
</dbReference>
<keyword evidence="1" id="KW-0472">Membrane</keyword>
<dbReference type="PROSITE" id="PS00409">
    <property type="entry name" value="PROKAR_NTER_METHYL"/>
    <property type="match status" value="1"/>
</dbReference>
<proteinExistence type="predicted"/>
<keyword evidence="1" id="KW-1133">Transmembrane helix</keyword>
<comment type="caution">
    <text evidence="2">The sequence shown here is derived from an EMBL/GenBank/DDBJ whole genome shotgun (WGS) entry which is preliminary data.</text>
</comment>
<name>A0A1F8ATM0_9BACT</name>
<dbReference type="EMBL" id="MGGW01000005">
    <property type="protein sequence ID" value="OGM55084.1"/>
    <property type="molecule type" value="Genomic_DNA"/>
</dbReference>
<organism evidence="2 3">
    <name type="scientific">Candidatus Woesebacteria bacterium RIFCSPHIGHO2_12_FULL_41_24</name>
    <dbReference type="NCBI Taxonomy" id="1802510"/>
    <lineage>
        <taxon>Bacteria</taxon>
        <taxon>Candidatus Woeseibacteriota</taxon>
    </lineage>
</organism>
<feature type="transmembrane region" description="Helical" evidence="1">
    <location>
        <begin position="12"/>
        <end position="39"/>
    </location>
</feature>
<evidence type="ECO:0008006" key="4">
    <source>
        <dbReference type="Google" id="ProtNLM"/>
    </source>
</evidence>
<evidence type="ECO:0000313" key="3">
    <source>
        <dbReference type="Proteomes" id="UP000178603"/>
    </source>
</evidence>
<sequence>MNKSQIPNLKHGFTLVEVLVTGFLAVAVGAALVGLQYILTQNQLTVFSNYINVDEANFGITNLERELRSARSGDNGSYPLEIAGDWEIIFYSDIDYDGNAERVRYFLADSTLTKGIIEPTGFPITYPAGNEFVKIISENVRNGIEPVFYYYNSNWPLDTVNNPLAQPLRLSDTRLIGILLRLNSDSSGPDDDYILESTIAIRELKDNL</sequence>
<protein>
    <recommendedName>
        <fullName evidence="4">Type II secretion system protein J</fullName>
    </recommendedName>
</protein>
<evidence type="ECO:0000313" key="2">
    <source>
        <dbReference type="EMBL" id="OGM55084.1"/>
    </source>
</evidence>
<dbReference type="InterPro" id="IPR012902">
    <property type="entry name" value="N_methyl_site"/>
</dbReference>
<evidence type="ECO:0000256" key="1">
    <source>
        <dbReference type="SAM" id="Phobius"/>
    </source>
</evidence>
<accession>A0A1F8ATM0</accession>
<gene>
    <name evidence="2" type="ORF">A3E44_04150</name>
</gene>
<reference evidence="2 3" key="1">
    <citation type="journal article" date="2016" name="Nat. Commun.">
        <title>Thousands of microbial genomes shed light on interconnected biogeochemical processes in an aquifer system.</title>
        <authorList>
            <person name="Anantharaman K."/>
            <person name="Brown C.T."/>
            <person name="Hug L.A."/>
            <person name="Sharon I."/>
            <person name="Castelle C.J."/>
            <person name="Probst A.J."/>
            <person name="Thomas B.C."/>
            <person name="Singh A."/>
            <person name="Wilkins M.J."/>
            <person name="Karaoz U."/>
            <person name="Brodie E.L."/>
            <person name="Williams K.H."/>
            <person name="Hubbard S.S."/>
            <person name="Banfield J.F."/>
        </authorList>
    </citation>
    <scope>NUCLEOTIDE SEQUENCE [LARGE SCALE GENOMIC DNA]</scope>
</reference>